<dbReference type="Proteomes" id="UP000026961">
    <property type="component" value="Chromosome 6"/>
</dbReference>
<proteinExistence type="predicted"/>
<evidence type="ECO:0000313" key="3">
    <source>
        <dbReference type="Proteomes" id="UP000026961"/>
    </source>
</evidence>
<sequence>MSTPKIACVTVKGGNLHRRTTTSASIPSSPHHRLTRPLETARPQGRRQLGLSHEVMGSESTTRLDPVQRWPWRPWADGWLPVVRRAATSTASAEPKGTTRFCGVDQGDDGEAASPDMASPGQI</sequence>
<dbReference type="HOGENOM" id="CLU_2018805_0_0_1"/>
<feature type="region of interest" description="Disordered" evidence="1">
    <location>
        <begin position="87"/>
        <end position="123"/>
    </location>
</feature>
<reference evidence="2" key="1">
    <citation type="submission" date="2015-04" db="UniProtKB">
        <authorList>
            <consortium name="EnsemblPlants"/>
        </authorList>
    </citation>
    <scope>IDENTIFICATION</scope>
</reference>
<feature type="region of interest" description="Disordered" evidence="1">
    <location>
        <begin position="14"/>
        <end position="63"/>
    </location>
</feature>
<accession>A0A0E0A9B2</accession>
<dbReference type="Gramene" id="OGLUM06G15030.1">
    <property type="protein sequence ID" value="OGLUM06G15030.1"/>
    <property type="gene ID" value="OGLUM06G15030"/>
</dbReference>
<dbReference type="EnsemblPlants" id="OGLUM06G15030.1">
    <property type="protein sequence ID" value="OGLUM06G15030.1"/>
    <property type="gene ID" value="OGLUM06G15030"/>
</dbReference>
<keyword evidence="3" id="KW-1185">Reference proteome</keyword>
<name>A0A0E0A9B2_9ORYZ</name>
<organism evidence="2">
    <name type="scientific">Oryza glumipatula</name>
    <dbReference type="NCBI Taxonomy" id="40148"/>
    <lineage>
        <taxon>Eukaryota</taxon>
        <taxon>Viridiplantae</taxon>
        <taxon>Streptophyta</taxon>
        <taxon>Embryophyta</taxon>
        <taxon>Tracheophyta</taxon>
        <taxon>Spermatophyta</taxon>
        <taxon>Magnoliopsida</taxon>
        <taxon>Liliopsida</taxon>
        <taxon>Poales</taxon>
        <taxon>Poaceae</taxon>
        <taxon>BOP clade</taxon>
        <taxon>Oryzoideae</taxon>
        <taxon>Oryzeae</taxon>
        <taxon>Oryzinae</taxon>
        <taxon>Oryza</taxon>
    </lineage>
</organism>
<evidence type="ECO:0000313" key="2">
    <source>
        <dbReference type="EnsemblPlants" id="OGLUM06G15030.1"/>
    </source>
</evidence>
<dbReference type="AlphaFoldDB" id="A0A0E0A9B2"/>
<reference evidence="2" key="2">
    <citation type="submission" date="2018-05" db="EMBL/GenBank/DDBJ databases">
        <title>OgluRS3 (Oryza glumaepatula Reference Sequence Version 3).</title>
        <authorList>
            <person name="Zhang J."/>
            <person name="Kudrna D."/>
            <person name="Lee S."/>
            <person name="Talag J."/>
            <person name="Welchert J."/>
            <person name="Wing R.A."/>
        </authorList>
    </citation>
    <scope>NUCLEOTIDE SEQUENCE [LARGE SCALE GENOMIC DNA]</scope>
</reference>
<protein>
    <submittedName>
        <fullName evidence="2">Uncharacterized protein</fullName>
    </submittedName>
</protein>
<evidence type="ECO:0000256" key="1">
    <source>
        <dbReference type="SAM" id="MobiDB-lite"/>
    </source>
</evidence>